<name>A0AAW1KXE7_SAPOF</name>
<dbReference type="EMBL" id="JBDFQZ010000005">
    <property type="protein sequence ID" value="KAK9724049.1"/>
    <property type="molecule type" value="Genomic_DNA"/>
</dbReference>
<feature type="region of interest" description="Disordered" evidence="1">
    <location>
        <begin position="687"/>
        <end position="711"/>
    </location>
</feature>
<feature type="region of interest" description="Disordered" evidence="1">
    <location>
        <begin position="827"/>
        <end position="854"/>
    </location>
</feature>
<feature type="region of interest" description="Disordered" evidence="1">
    <location>
        <begin position="423"/>
        <end position="538"/>
    </location>
</feature>
<evidence type="ECO:0000313" key="3">
    <source>
        <dbReference type="EMBL" id="KAK9724049.1"/>
    </source>
</evidence>
<dbReference type="SUPFAM" id="SSF63748">
    <property type="entry name" value="Tudor/PWWP/MBT"/>
    <property type="match status" value="1"/>
</dbReference>
<feature type="compositionally biased region" description="Basic residues" evidence="1">
    <location>
        <begin position="568"/>
        <end position="580"/>
    </location>
</feature>
<dbReference type="Pfam" id="PF00855">
    <property type="entry name" value="PWWP"/>
    <property type="match status" value="1"/>
</dbReference>
<dbReference type="EMBL" id="JBDFQZ010000005">
    <property type="protein sequence ID" value="KAK9724050.1"/>
    <property type="molecule type" value="Genomic_DNA"/>
</dbReference>
<dbReference type="PANTHER" id="PTHR42851:SF19">
    <property type="entry name" value="PWWP DOMAIN-CONTAINING PROTEIN 2-RELATED"/>
    <property type="match status" value="1"/>
</dbReference>
<protein>
    <recommendedName>
        <fullName evidence="2">PWWP domain-containing protein</fullName>
    </recommendedName>
</protein>
<feature type="compositionally biased region" description="Polar residues" evidence="1">
    <location>
        <begin position="726"/>
        <end position="738"/>
    </location>
</feature>
<feature type="compositionally biased region" description="Basic and acidic residues" evidence="1">
    <location>
        <begin position="426"/>
        <end position="435"/>
    </location>
</feature>
<evidence type="ECO:0000313" key="4">
    <source>
        <dbReference type="Proteomes" id="UP001443914"/>
    </source>
</evidence>
<feature type="domain" description="PWWP" evidence="2">
    <location>
        <begin position="229"/>
        <end position="290"/>
    </location>
</feature>
<organism evidence="3 4">
    <name type="scientific">Saponaria officinalis</name>
    <name type="common">Common soapwort</name>
    <name type="synonym">Lychnis saponaria</name>
    <dbReference type="NCBI Taxonomy" id="3572"/>
    <lineage>
        <taxon>Eukaryota</taxon>
        <taxon>Viridiplantae</taxon>
        <taxon>Streptophyta</taxon>
        <taxon>Embryophyta</taxon>
        <taxon>Tracheophyta</taxon>
        <taxon>Spermatophyta</taxon>
        <taxon>Magnoliopsida</taxon>
        <taxon>eudicotyledons</taxon>
        <taxon>Gunneridae</taxon>
        <taxon>Pentapetalae</taxon>
        <taxon>Caryophyllales</taxon>
        <taxon>Caryophyllaceae</taxon>
        <taxon>Caryophylleae</taxon>
        <taxon>Saponaria</taxon>
    </lineage>
</organism>
<dbReference type="GO" id="GO:0003676">
    <property type="term" value="F:nucleic acid binding"/>
    <property type="evidence" value="ECO:0007669"/>
    <property type="project" value="InterPro"/>
</dbReference>
<dbReference type="PANTHER" id="PTHR42851">
    <property type="entry name" value="ALDOLASE-RELATED"/>
    <property type="match status" value="1"/>
</dbReference>
<dbReference type="PROSITE" id="PS50812">
    <property type="entry name" value="PWWP"/>
    <property type="match status" value="1"/>
</dbReference>
<dbReference type="Gene3D" id="2.30.30.140">
    <property type="match status" value="1"/>
</dbReference>
<reference evidence="3 4" key="1">
    <citation type="submission" date="2024-03" db="EMBL/GenBank/DDBJ databases">
        <title>WGS assembly of Saponaria officinalis var. Norfolk2.</title>
        <authorList>
            <person name="Jenkins J."/>
            <person name="Shu S."/>
            <person name="Grimwood J."/>
            <person name="Barry K."/>
            <person name="Goodstein D."/>
            <person name="Schmutz J."/>
            <person name="Leebens-Mack J."/>
            <person name="Osbourn A."/>
        </authorList>
    </citation>
    <scope>NUCLEOTIDE SEQUENCE [LARGE SCALE GENOMIC DNA]</scope>
    <source>
        <strain evidence="4">cv. Norfolk2</strain>
        <strain evidence="3">JIC</strain>
        <tissue evidence="3">Leaf</tissue>
    </source>
</reference>
<dbReference type="CDD" id="cd05162">
    <property type="entry name" value="PWWP"/>
    <property type="match status" value="1"/>
</dbReference>
<sequence length="854" mass="93432">MQSADVNNADVDCSDTTLNCGNNDDDVVVEHETLIGLSNDVIVRESKSGVSGEILNQTDVAKDDLELEEEEEEQVNEDMEVDFVENVGSRAVLEGSRDLVGGRESSVLEEGNGSVNVEEKGVEDGASTVVLDQSEGSKVNEAGIDGSSTFIGNVFKVNEPSSIVGNEAVEGIMDAAVSDKVNIRDDISVAECFDSKDDLQIQGTGKVRDLDSSVVKRVNKSRKKGGFCAYDLVWGKVRSHPWWPAQIFEPDDASEQAKKHYRSKSYLVAYFGDQTFAWNDEAKLKPFAPHFSQMAKQSSAEAFRHAVDCALDEAARRAEFGLSCHCIADDVYSKLKVQVVKNAGIREKSHIQKGGDILYTASSFEPVKFLDYVKNLAQVPHLKDRVGLEHVVAHAQMSAFYRWKGCYHLAEFGTLRGYVNNEADAPDSRKKEEKNQVTSDETVDPQEQMEEDDVKPKKRKKLSGISGNSTKKVKRLSDSLCRKRQKCSSKRYDDEETEGKDRKFSSSSVGRHKEAKLSFDESKSQGSSPQITPSRESKLGLRVGESIMRAALQLSQPSPLLKLDVSSHKKTTKSNGKSKQHPREIEADPLKNSSLDAILSKFLVAAVDPLKEHSFLSSMITFFSNFRDSIVQSKESPPGSETEEMAEGCSSGSKSEEFGDGCEITTSTGFKSVEDASCAGKISDVPEVQTSLSDEEMVTIEPKPAKADGISSASLKIDSSVSGSQQHCASENVASESGPSDEDNLQDESPTALTLKFTDMDSIPTVAKLNKIFSAFGQLKESETEVLPKKNCARVVFKRRLDAETAFSSSGKFETFGASLVCYRLNYAPSPRKSPSPEAKRRRKDGTVVEGIAA</sequence>
<dbReference type="InterPro" id="IPR000313">
    <property type="entry name" value="PWWP_dom"/>
</dbReference>
<feature type="compositionally biased region" description="Acidic residues" evidence="1">
    <location>
        <begin position="441"/>
        <end position="453"/>
    </location>
</feature>
<feature type="compositionally biased region" description="Basic and acidic residues" evidence="1">
    <location>
        <begin position="511"/>
        <end position="523"/>
    </location>
</feature>
<dbReference type="SMART" id="SM00293">
    <property type="entry name" value="PWWP"/>
    <property type="match status" value="1"/>
</dbReference>
<dbReference type="InterPro" id="IPR035979">
    <property type="entry name" value="RBD_domain_sf"/>
</dbReference>
<proteinExistence type="predicted"/>
<dbReference type="SUPFAM" id="SSF54928">
    <property type="entry name" value="RNA-binding domain, RBD"/>
    <property type="match status" value="1"/>
</dbReference>
<dbReference type="Proteomes" id="UP001443914">
    <property type="component" value="Unassembled WGS sequence"/>
</dbReference>
<accession>A0AAW1KXE7</accession>
<evidence type="ECO:0000259" key="2">
    <source>
        <dbReference type="PROSITE" id="PS50812"/>
    </source>
</evidence>
<comment type="caution">
    <text evidence="3">The sequence shown here is derived from an EMBL/GenBank/DDBJ whole genome shotgun (WGS) entry which is preliminary data.</text>
</comment>
<feature type="region of interest" description="Disordered" evidence="1">
    <location>
        <begin position="631"/>
        <end position="661"/>
    </location>
</feature>
<keyword evidence="4" id="KW-1185">Reference proteome</keyword>
<gene>
    <name evidence="3" type="ORF">RND81_05G044500</name>
</gene>
<feature type="region of interest" description="Disordered" evidence="1">
    <location>
        <begin position="561"/>
        <end position="589"/>
    </location>
</feature>
<dbReference type="AlphaFoldDB" id="A0AAW1KXE7"/>
<feature type="compositionally biased region" description="Polar residues" evidence="1">
    <location>
        <begin position="524"/>
        <end position="534"/>
    </location>
</feature>
<dbReference type="InterPro" id="IPR053063">
    <property type="entry name" value="PWWP_domain_containing_PDP"/>
</dbReference>
<evidence type="ECO:0000256" key="1">
    <source>
        <dbReference type="SAM" id="MobiDB-lite"/>
    </source>
</evidence>
<feature type="region of interest" description="Disordered" evidence="1">
    <location>
        <begin position="726"/>
        <end position="752"/>
    </location>
</feature>